<dbReference type="EMBL" id="JADQDC010000006">
    <property type="protein sequence ID" value="MBF9151521.1"/>
    <property type="molecule type" value="Genomic_DNA"/>
</dbReference>
<comment type="caution">
    <text evidence="2">The sequence shown here is derived from an EMBL/GenBank/DDBJ whole genome shotgun (WGS) entry which is preliminary data.</text>
</comment>
<proteinExistence type="predicted"/>
<organism evidence="2 3">
    <name type="scientific">Novosphingobium jiangmenense</name>
    <dbReference type="NCBI Taxonomy" id="2791981"/>
    <lineage>
        <taxon>Bacteria</taxon>
        <taxon>Pseudomonadati</taxon>
        <taxon>Pseudomonadota</taxon>
        <taxon>Alphaproteobacteria</taxon>
        <taxon>Sphingomonadales</taxon>
        <taxon>Sphingomonadaceae</taxon>
        <taxon>Novosphingobium</taxon>
    </lineage>
</organism>
<name>A0ABS0HHS2_9SPHN</name>
<accession>A0ABS0HHS2</accession>
<protein>
    <recommendedName>
        <fullName evidence="4">Spore coat protein U domain-containing protein</fullName>
    </recommendedName>
</protein>
<sequence>MRTLLVLASAAVVAAASPAFAQSVTGTVNVTGSVAAKCKFVTASADLPLGELANSDGGLDTAKVNSQSATLNGWCNNSAATLSVKATALTGSQAVTGGAETAFTNRVDYTASVSANSASFSDASTDDLASADATVNMFSGDVVVTLGSSSAASKKLVAGDYTGKVEVILTPAV</sequence>
<dbReference type="RefSeq" id="WP_196275830.1">
    <property type="nucleotide sequence ID" value="NZ_JADQDC010000006.1"/>
</dbReference>
<evidence type="ECO:0000256" key="1">
    <source>
        <dbReference type="SAM" id="SignalP"/>
    </source>
</evidence>
<dbReference type="Proteomes" id="UP000600799">
    <property type="component" value="Unassembled WGS sequence"/>
</dbReference>
<reference evidence="2 3" key="1">
    <citation type="submission" date="2020-11" db="EMBL/GenBank/DDBJ databases">
        <title>The genome sequence of Novosphingobium sp. 1Y9A.</title>
        <authorList>
            <person name="Liu Y."/>
        </authorList>
    </citation>
    <scope>NUCLEOTIDE SEQUENCE [LARGE SCALE GENOMIC DNA]</scope>
    <source>
        <strain evidence="2 3">1Y9A</strain>
    </source>
</reference>
<keyword evidence="1" id="KW-0732">Signal</keyword>
<feature type="signal peptide" evidence="1">
    <location>
        <begin position="1"/>
        <end position="21"/>
    </location>
</feature>
<feature type="chain" id="PRO_5046385903" description="Spore coat protein U domain-containing protein" evidence="1">
    <location>
        <begin position="22"/>
        <end position="173"/>
    </location>
</feature>
<evidence type="ECO:0000313" key="2">
    <source>
        <dbReference type="EMBL" id="MBF9151521.1"/>
    </source>
</evidence>
<keyword evidence="3" id="KW-1185">Reference proteome</keyword>
<evidence type="ECO:0008006" key="4">
    <source>
        <dbReference type="Google" id="ProtNLM"/>
    </source>
</evidence>
<evidence type="ECO:0000313" key="3">
    <source>
        <dbReference type="Proteomes" id="UP000600799"/>
    </source>
</evidence>
<gene>
    <name evidence="2" type="ORF">I2488_10940</name>
</gene>